<dbReference type="InterPro" id="IPR043128">
    <property type="entry name" value="Rev_trsase/Diguanyl_cyclase"/>
</dbReference>
<evidence type="ECO:0000256" key="8">
    <source>
        <dbReference type="ARBA" id="ARBA00022918"/>
    </source>
</evidence>
<protein>
    <submittedName>
        <fullName evidence="12">Unnamed protein product</fullName>
    </submittedName>
</protein>
<keyword evidence="13" id="KW-1185">Reference proteome</keyword>
<proteinExistence type="predicted"/>
<evidence type="ECO:0000313" key="13">
    <source>
        <dbReference type="Proteomes" id="UP001165121"/>
    </source>
</evidence>
<accession>A0A9W7CNQ7</accession>
<dbReference type="PANTHER" id="PTHR33064">
    <property type="entry name" value="POL PROTEIN"/>
    <property type="match status" value="1"/>
</dbReference>
<feature type="domain" description="Reverse transcriptase RNase H-like" evidence="11">
    <location>
        <begin position="485"/>
        <end position="584"/>
    </location>
</feature>
<evidence type="ECO:0000259" key="10">
    <source>
        <dbReference type="Pfam" id="PF00078"/>
    </source>
</evidence>
<dbReference type="Pfam" id="PF00078">
    <property type="entry name" value="RVT_1"/>
    <property type="match status" value="1"/>
</dbReference>
<evidence type="ECO:0000256" key="6">
    <source>
        <dbReference type="ARBA" id="ARBA00022759"/>
    </source>
</evidence>
<evidence type="ECO:0000256" key="7">
    <source>
        <dbReference type="ARBA" id="ARBA00022801"/>
    </source>
</evidence>
<dbReference type="CDD" id="cd01647">
    <property type="entry name" value="RT_LTR"/>
    <property type="match status" value="1"/>
</dbReference>
<evidence type="ECO:0000256" key="1">
    <source>
        <dbReference type="ARBA" id="ARBA00022670"/>
    </source>
</evidence>
<dbReference type="GO" id="GO:0004519">
    <property type="term" value="F:endonuclease activity"/>
    <property type="evidence" value="ECO:0007669"/>
    <property type="project" value="UniProtKB-KW"/>
</dbReference>
<keyword evidence="4" id="KW-0540">Nuclease</keyword>
<evidence type="ECO:0000256" key="2">
    <source>
        <dbReference type="ARBA" id="ARBA00022679"/>
    </source>
</evidence>
<dbReference type="Proteomes" id="UP001165121">
    <property type="component" value="Unassembled WGS sequence"/>
</dbReference>
<keyword evidence="7" id="KW-0378">Hydrolase</keyword>
<keyword evidence="2" id="KW-0808">Transferase</keyword>
<dbReference type="Pfam" id="PF17917">
    <property type="entry name" value="RT_RNaseH"/>
    <property type="match status" value="1"/>
</dbReference>
<dbReference type="InterPro" id="IPR051320">
    <property type="entry name" value="Viral_Replic_Matur_Polypro"/>
</dbReference>
<dbReference type="InterPro" id="IPR043502">
    <property type="entry name" value="DNA/RNA_pol_sf"/>
</dbReference>
<dbReference type="PANTHER" id="PTHR33064:SF37">
    <property type="entry name" value="RIBONUCLEASE H"/>
    <property type="match status" value="1"/>
</dbReference>
<evidence type="ECO:0000256" key="5">
    <source>
        <dbReference type="ARBA" id="ARBA00022750"/>
    </source>
</evidence>
<feature type="region of interest" description="Disordered" evidence="9">
    <location>
        <begin position="617"/>
        <end position="648"/>
    </location>
</feature>
<evidence type="ECO:0000256" key="4">
    <source>
        <dbReference type="ARBA" id="ARBA00022722"/>
    </source>
</evidence>
<feature type="domain" description="Reverse transcriptase" evidence="10">
    <location>
        <begin position="200"/>
        <end position="384"/>
    </location>
</feature>
<keyword evidence="3" id="KW-0548">Nucleotidyltransferase</keyword>
<dbReference type="Gene3D" id="3.10.10.10">
    <property type="entry name" value="HIV Type 1 Reverse Transcriptase, subunit A, domain 1"/>
    <property type="match status" value="1"/>
</dbReference>
<dbReference type="Gene3D" id="3.30.70.270">
    <property type="match status" value="2"/>
</dbReference>
<dbReference type="GO" id="GO:0006508">
    <property type="term" value="P:proteolysis"/>
    <property type="evidence" value="ECO:0007669"/>
    <property type="project" value="UniProtKB-KW"/>
</dbReference>
<feature type="compositionally biased region" description="Polar residues" evidence="9">
    <location>
        <begin position="9"/>
        <end position="18"/>
    </location>
</feature>
<dbReference type="GO" id="GO:0004190">
    <property type="term" value="F:aspartic-type endopeptidase activity"/>
    <property type="evidence" value="ECO:0007669"/>
    <property type="project" value="UniProtKB-KW"/>
</dbReference>
<keyword evidence="8" id="KW-0695">RNA-directed DNA polymerase</keyword>
<organism evidence="12 13">
    <name type="scientific">Phytophthora fragariaefolia</name>
    <dbReference type="NCBI Taxonomy" id="1490495"/>
    <lineage>
        <taxon>Eukaryota</taxon>
        <taxon>Sar</taxon>
        <taxon>Stramenopiles</taxon>
        <taxon>Oomycota</taxon>
        <taxon>Peronosporomycetes</taxon>
        <taxon>Peronosporales</taxon>
        <taxon>Peronosporaceae</taxon>
        <taxon>Phytophthora</taxon>
    </lineage>
</organism>
<evidence type="ECO:0000313" key="12">
    <source>
        <dbReference type="EMBL" id="GMF36962.1"/>
    </source>
</evidence>
<evidence type="ECO:0000256" key="3">
    <source>
        <dbReference type="ARBA" id="ARBA00022695"/>
    </source>
</evidence>
<evidence type="ECO:0000256" key="9">
    <source>
        <dbReference type="SAM" id="MobiDB-lite"/>
    </source>
</evidence>
<dbReference type="GO" id="GO:0003964">
    <property type="term" value="F:RNA-directed DNA polymerase activity"/>
    <property type="evidence" value="ECO:0007669"/>
    <property type="project" value="UniProtKB-KW"/>
</dbReference>
<comment type="caution">
    <text evidence="12">The sequence shown here is derived from an EMBL/GenBank/DDBJ whole genome shotgun (WGS) entry which is preliminary data.</text>
</comment>
<dbReference type="InterPro" id="IPR041373">
    <property type="entry name" value="RT_RNaseH"/>
</dbReference>
<dbReference type="SUPFAM" id="SSF56672">
    <property type="entry name" value="DNA/RNA polymerases"/>
    <property type="match status" value="1"/>
</dbReference>
<gene>
    <name evidence="12" type="ORF">Pfra01_001021600</name>
</gene>
<name>A0A9W7CNQ7_9STRA</name>
<dbReference type="InterPro" id="IPR000477">
    <property type="entry name" value="RT_dom"/>
</dbReference>
<keyword evidence="5" id="KW-0064">Aspartyl protease</keyword>
<reference evidence="12" key="1">
    <citation type="submission" date="2023-04" db="EMBL/GenBank/DDBJ databases">
        <title>Phytophthora fragariaefolia NBRC 109709.</title>
        <authorList>
            <person name="Ichikawa N."/>
            <person name="Sato H."/>
            <person name="Tonouchi N."/>
        </authorList>
    </citation>
    <scope>NUCLEOTIDE SEQUENCE</scope>
    <source>
        <strain evidence="12">NBRC 109709</strain>
    </source>
</reference>
<sequence length="648" mass="72838">MIATVKAEGTTSEESANDSPVVEDMPTPGADEAPLKDILTPRLSSEPLVAPPDPTLESNADDAVCYHEGSDLFAEDVEQEMAVLPEVAVSLTQEVRIEDLKVGMPDNVPREVDIREQERLRRIIWKKKHLMISKGNALPPAAVGVVCDIDVGDVKPVAQRCRKVPKPFREKVYELLKGLLGARIVNPSTTPWASPIVVVIKKNGVDIRLCIDCRVVNGLTRLMIYPMPLVDELLENLGFILWFCSLDMATSGFWVVPMSDRARLISAFITPFGLSEWLRMPFGLRNAPQIYQRLIDNALYGFLKLTKEDPRLDGFNHVVPENEERESVLGRRSNIDDILVGATSWDDLCIKVENLLLACDQWNLSISVEKSSWGMSKVDYLGHSVSSRGLEAKPKNLDALSSLEFPRTLKALQSFLGSLNYYHRFIADFAVYASVLYSLSEEDFEHRKAKDDSSTLEKWKHAETAFERLKLKIADTPLLRHFNPELEPVIIVYASEWAVSAVLTQQHDNVYMPVKFTSRTLKPNELRYDIVEKEVLALLRILTSCFTMLAGRRVRVLTRHTTLAWLFRKNNPQGRLSQWAALLSPWELQIERSTRGEEELLGVIAACITPRDSVDAALEDVSPRRQPKKPSAKEAPSEPSSGNCQDGR</sequence>
<keyword evidence="6" id="KW-0255">Endonuclease</keyword>
<dbReference type="EMBL" id="BSXT01000979">
    <property type="protein sequence ID" value="GMF36962.1"/>
    <property type="molecule type" value="Genomic_DNA"/>
</dbReference>
<dbReference type="OrthoDB" id="101631at2759"/>
<keyword evidence="1" id="KW-0645">Protease</keyword>
<dbReference type="AlphaFoldDB" id="A0A9W7CNQ7"/>
<evidence type="ECO:0000259" key="11">
    <source>
        <dbReference type="Pfam" id="PF17917"/>
    </source>
</evidence>
<feature type="region of interest" description="Disordered" evidence="9">
    <location>
        <begin position="1"/>
        <end position="39"/>
    </location>
</feature>